<comment type="caution">
    <text evidence="3">The sequence shown here is derived from an EMBL/GenBank/DDBJ whole genome shotgun (WGS) entry which is preliminary data.</text>
</comment>
<proteinExistence type="predicted"/>
<reference evidence="3" key="1">
    <citation type="submission" date="2023-05" db="EMBL/GenBank/DDBJ databases">
        <title>Nepenthes gracilis genome sequencing.</title>
        <authorList>
            <person name="Fukushima K."/>
        </authorList>
    </citation>
    <scope>NUCLEOTIDE SEQUENCE</scope>
    <source>
        <strain evidence="3">SING2019-196</strain>
    </source>
</reference>
<protein>
    <submittedName>
        <fullName evidence="3">Uncharacterized protein</fullName>
    </submittedName>
</protein>
<organism evidence="3 4">
    <name type="scientific">Nepenthes gracilis</name>
    <name type="common">Slender pitcher plant</name>
    <dbReference type="NCBI Taxonomy" id="150966"/>
    <lineage>
        <taxon>Eukaryota</taxon>
        <taxon>Viridiplantae</taxon>
        <taxon>Streptophyta</taxon>
        <taxon>Embryophyta</taxon>
        <taxon>Tracheophyta</taxon>
        <taxon>Spermatophyta</taxon>
        <taxon>Magnoliopsida</taxon>
        <taxon>eudicotyledons</taxon>
        <taxon>Gunneridae</taxon>
        <taxon>Pentapetalae</taxon>
        <taxon>Caryophyllales</taxon>
        <taxon>Nepenthaceae</taxon>
        <taxon>Nepenthes</taxon>
    </lineage>
</organism>
<evidence type="ECO:0000313" key="4">
    <source>
        <dbReference type="Proteomes" id="UP001279734"/>
    </source>
</evidence>
<evidence type="ECO:0000256" key="2">
    <source>
        <dbReference type="SAM" id="SignalP"/>
    </source>
</evidence>
<keyword evidence="1" id="KW-1133">Transmembrane helix</keyword>
<name>A0AAD3XW23_NEPGR</name>
<gene>
    <name evidence="3" type="ORF">Nepgr_020440</name>
</gene>
<dbReference type="Proteomes" id="UP001279734">
    <property type="component" value="Unassembled WGS sequence"/>
</dbReference>
<dbReference type="EMBL" id="BSYO01000019">
    <property type="protein sequence ID" value="GMH18599.1"/>
    <property type="molecule type" value="Genomic_DNA"/>
</dbReference>
<keyword evidence="2" id="KW-0732">Signal</keyword>
<feature type="chain" id="PRO_5042196397" evidence="2">
    <location>
        <begin position="27"/>
        <end position="217"/>
    </location>
</feature>
<feature type="signal peptide" evidence="2">
    <location>
        <begin position="1"/>
        <end position="26"/>
    </location>
</feature>
<evidence type="ECO:0000256" key="1">
    <source>
        <dbReference type="SAM" id="Phobius"/>
    </source>
</evidence>
<keyword evidence="1" id="KW-0812">Transmembrane</keyword>
<dbReference type="AlphaFoldDB" id="A0AAD3XW23"/>
<evidence type="ECO:0000313" key="3">
    <source>
        <dbReference type="EMBL" id="GMH18599.1"/>
    </source>
</evidence>
<keyword evidence="4" id="KW-1185">Reference proteome</keyword>
<accession>A0AAD3XW23</accession>
<keyword evidence="1" id="KW-0472">Membrane</keyword>
<feature type="transmembrane region" description="Helical" evidence="1">
    <location>
        <begin position="122"/>
        <end position="146"/>
    </location>
</feature>
<sequence>MKPKSRAARKLVLLCSNLFWLQIASLNHFRRVGMQVGRYCAGAFREAEPHADFKLRGTGWDLATPAVDFEDVDVQPPSLLILVGLLLYLVSSCCALAWAYERRAGLANDVFSAYNVGGAVKVTMLPLVIDSLLLLLIGTAVASMVVPTHAGPSGRRQQGDAEKVHGWPGDPFGINAEAGGVTSSGGRVSVCCFLILSSFGMELKSLEEDIEAAHPKL</sequence>
<feature type="transmembrane region" description="Helical" evidence="1">
    <location>
        <begin position="79"/>
        <end position="101"/>
    </location>
</feature>